<evidence type="ECO:0000313" key="1">
    <source>
        <dbReference type="EMBL" id="MCA6064757.1"/>
    </source>
</evidence>
<keyword evidence="2" id="KW-1185">Reference proteome</keyword>
<proteinExistence type="predicted"/>
<dbReference type="Proteomes" id="UP000714380">
    <property type="component" value="Unassembled WGS sequence"/>
</dbReference>
<dbReference type="EMBL" id="JAEDAH010000091">
    <property type="protein sequence ID" value="MCA6064757.1"/>
    <property type="molecule type" value="Genomic_DNA"/>
</dbReference>
<accession>A0ABS7ZUC0</accession>
<gene>
    <name evidence="1" type="ORF">I9W95_14185</name>
</gene>
<sequence>MNYSDYGVLLTNVIAIVNQAFAMQCGEFANNLASDQHDLPGIDFFDQEKHVAMFDFQEILGQGYGALSDLQDEIQRSWEALPEGVIDDALNKLPDSLPDIAAQLNRNEFVIWLRYALDREVSEPLYLLHHAIQGSMGGGFQYDEVHDAIREVIAFDDVSPLEDLNVSVSAEMIEVEDVITAITIRSMKAFAYLHDFSSFSIDEHVEILSSCSDDKDIFFEVCSVICPTQPRVRELIASVEVGSNSNLHTLLNEWNLRF</sequence>
<organism evidence="1 2">
    <name type="scientific">Thalassolituus marinus</name>
    <dbReference type="NCBI Taxonomy" id="671053"/>
    <lineage>
        <taxon>Bacteria</taxon>
        <taxon>Pseudomonadati</taxon>
        <taxon>Pseudomonadota</taxon>
        <taxon>Gammaproteobacteria</taxon>
        <taxon>Oceanospirillales</taxon>
        <taxon>Oceanospirillaceae</taxon>
        <taxon>Thalassolituus</taxon>
    </lineage>
</organism>
<protein>
    <submittedName>
        <fullName evidence="1">Uncharacterized protein</fullName>
    </submittedName>
</protein>
<comment type="caution">
    <text evidence="1">The sequence shown here is derived from an EMBL/GenBank/DDBJ whole genome shotgun (WGS) entry which is preliminary data.</text>
</comment>
<name>A0ABS7ZUC0_9GAMM</name>
<reference evidence="1 2" key="1">
    <citation type="submission" date="2020-12" db="EMBL/GenBank/DDBJ databases">
        <title>Novel Thalassolituus-related marine hydrocarbonoclastic bacteria mediated algae-derived hydrocarbons mineralization in twilight zone of the northern South China Sea.</title>
        <authorList>
            <person name="Dong C."/>
        </authorList>
    </citation>
    <scope>NUCLEOTIDE SEQUENCE [LARGE SCALE GENOMIC DNA]</scope>
    <source>
        <strain evidence="1 2">IMCC1826</strain>
    </source>
</reference>
<evidence type="ECO:0000313" key="2">
    <source>
        <dbReference type="Proteomes" id="UP000714380"/>
    </source>
</evidence>